<name>A0ABR1J1L4_9AGAR</name>
<gene>
    <name evidence="2" type="ORF">VKT23_015725</name>
</gene>
<feature type="transmembrane region" description="Helical" evidence="1">
    <location>
        <begin position="103"/>
        <end position="123"/>
    </location>
</feature>
<dbReference type="Proteomes" id="UP001498398">
    <property type="component" value="Unassembled WGS sequence"/>
</dbReference>
<accession>A0ABR1J1L4</accession>
<sequence length="157" mass="17533">MENSQDTVLILAVYGADLPGGQYLPNERAYRDSVRCILVLLHLWNICERNKFLVFGTLFVYVAAFIANIICTALAVSYLPNNASYSTVLRICAMQSRKGVPMVWAPGLALDTIIIPTVMYNALERPRDSRTELHSQIFRDGLFFFVVSPQPASSGQD</sequence>
<organism evidence="2 3">
    <name type="scientific">Marasmiellus scandens</name>
    <dbReference type="NCBI Taxonomy" id="2682957"/>
    <lineage>
        <taxon>Eukaryota</taxon>
        <taxon>Fungi</taxon>
        <taxon>Dikarya</taxon>
        <taxon>Basidiomycota</taxon>
        <taxon>Agaricomycotina</taxon>
        <taxon>Agaricomycetes</taxon>
        <taxon>Agaricomycetidae</taxon>
        <taxon>Agaricales</taxon>
        <taxon>Marasmiineae</taxon>
        <taxon>Omphalotaceae</taxon>
        <taxon>Marasmiellus</taxon>
    </lineage>
</organism>
<proteinExistence type="predicted"/>
<keyword evidence="1" id="KW-0812">Transmembrane</keyword>
<evidence type="ECO:0000313" key="3">
    <source>
        <dbReference type="Proteomes" id="UP001498398"/>
    </source>
</evidence>
<evidence type="ECO:0000313" key="2">
    <source>
        <dbReference type="EMBL" id="KAK7443552.1"/>
    </source>
</evidence>
<keyword evidence="3" id="KW-1185">Reference proteome</keyword>
<keyword evidence="1" id="KW-1133">Transmembrane helix</keyword>
<keyword evidence="1" id="KW-0472">Membrane</keyword>
<reference evidence="2 3" key="1">
    <citation type="submission" date="2024-01" db="EMBL/GenBank/DDBJ databases">
        <title>A draft genome for the cacao thread blight pathogen Marasmiellus scandens.</title>
        <authorList>
            <person name="Baruah I.K."/>
            <person name="Leung J."/>
            <person name="Bukari Y."/>
            <person name="Amoako-Attah I."/>
            <person name="Meinhardt L.W."/>
            <person name="Bailey B.A."/>
            <person name="Cohen S.P."/>
        </authorList>
    </citation>
    <scope>NUCLEOTIDE SEQUENCE [LARGE SCALE GENOMIC DNA]</scope>
    <source>
        <strain evidence="2 3">GH-19</strain>
    </source>
</reference>
<comment type="caution">
    <text evidence="2">The sequence shown here is derived from an EMBL/GenBank/DDBJ whole genome shotgun (WGS) entry which is preliminary data.</text>
</comment>
<evidence type="ECO:0000256" key="1">
    <source>
        <dbReference type="SAM" id="Phobius"/>
    </source>
</evidence>
<feature type="transmembrane region" description="Helical" evidence="1">
    <location>
        <begin position="52"/>
        <end position="79"/>
    </location>
</feature>
<dbReference type="EMBL" id="JBANRG010000054">
    <property type="protein sequence ID" value="KAK7443552.1"/>
    <property type="molecule type" value="Genomic_DNA"/>
</dbReference>
<protein>
    <submittedName>
        <fullName evidence="2">Uncharacterized protein</fullName>
    </submittedName>
</protein>